<sequence>MSADAVLTQLRTPSMDRRPEVVQALRNWRRRRSYGWQLLFHQGTLFTENAAS</sequence>
<gene>
    <name evidence="1" type="ORF">K6978_04575</name>
</gene>
<accession>A0ABY7YEY5</accession>
<organism evidence="1 2">
    <name type="scientific">Xanthomonas cucurbitae</name>
    <dbReference type="NCBI Taxonomy" id="56453"/>
    <lineage>
        <taxon>Bacteria</taxon>
        <taxon>Pseudomonadati</taxon>
        <taxon>Pseudomonadota</taxon>
        <taxon>Gammaproteobacteria</taxon>
        <taxon>Lysobacterales</taxon>
        <taxon>Lysobacteraceae</taxon>
        <taxon>Xanthomonas</taxon>
    </lineage>
</organism>
<name>A0ABY7YEY5_9XANT</name>
<dbReference type="EMBL" id="CP082214">
    <property type="protein sequence ID" value="WDM72455.1"/>
    <property type="molecule type" value="Genomic_DNA"/>
</dbReference>
<proteinExistence type="predicted"/>
<protein>
    <submittedName>
        <fullName evidence="1">Uncharacterized protein</fullName>
    </submittedName>
</protein>
<reference evidence="1 2" key="1">
    <citation type="submission" date="2021-08" db="EMBL/GenBank/DDBJ databases">
        <title>Genome sequences of Xanthomonas cucurbitae isolates from 5 Midwestern US states.</title>
        <authorList>
            <person name="Hind S.R."/>
        </authorList>
    </citation>
    <scope>NUCLEOTIDE SEQUENCE [LARGE SCALE GENOMIC DNA]</scope>
    <source>
        <strain evidence="1 2">OH_261</strain>
    </source>
</reference>
<evidence type="ECO:0000313" key="2">
    <source>
        <dbReference type="Proteomes" id="UP001214201"/>
    </source>
</evidence>
<dbReference type="Proteomes" id="UP001214201">
    <property type="component" value="Chromosome"/>
</dbReference>
<keyword evidence="2" id="KW-1185">Reference proteome</keyword>
<evidence type="ECO:0000313" key="1">
    <source>
        <dbReference type="EMBL" id="WDM72455.1"/>
    </source>
</evidence>